<reference evidence="8" key="1">
    <citation type="submission" date="2019-09" db="EMBL/GenBank/DDBJ databases">
        <title>Organ-specific transcriptomic study of the physiology of the cattle tick, Rhipicephalus microplus.</title>
        <authorList>
            <person name="Tirloni L."/>
            <person name="Braz G."/>
            <person name="Gandara A.C.P."/>
            <person name="Sabadin G.A."/>
            <person name="da Silva R.M."/>
            <person name="Guizzo M.G."/>
            <person name="Machado J.A."/>
            <person name="Costa E.P."/>
            <person name="Gomes H.F."/>
            <person name="Moraes J."/>
            <person name="Mota M.B.S."/>
            <person name="Mesquita R.D."/>
            <person name="Alvarenga P.H."/>
            <person name="Alves F."/>
            <person name="Seixas A."/>
            <person name="da Fonseca R.N."/>
            <person name="Fogaca A."/>
            <person name="Logullo C."/>
            <person name="Tanaka A."/>
            <person name="Daffre S."/>
            <person name="Termignoni C."/>
            <person name="Vaz I.S.Jr."/>
            <person name="Oliveira P.L."/>
            <person name="Ribeiro J.M."/>
        </authorList>
    </citation>
    <scope>NUCLEOTIDE SEQUENCE</scope>
    <source>
        <strain evidence="8">Porto Alegre</strain>
    </source>
</reference>
<dbReference type="InterPro" id="IPR008967">
    <property type="entry name" value="p53-like_TF_DNA-bd_sf"/>
</dbReference>
<keyword evidence="1" id="KW-0805">Transcription regulation</keyword>
<dbReference type="Pfam" id="PF00907">
    <property type="entry name" value="T-box"/>
    <property type="match status" value="1"/>
</dbReference>
<evidence type="ECO:0000259" key="7">
    <source>
        <dbReference type="PROSITE" id="PS50252"/>
    </source>
</evidence>
<dbReference type="AlphaFoldDB" id="A0A6M2D4K1"/>
<dbReference type="GO" id="GO:0005634">
    <property type="term" value="C:nucleus"/>
    <property type="evidence" value="ECO:0007669"/>
    <property type="project" value="UniProtKB-SubCell"/>
</dbReference>
<dbReference type="Gene3D" id="2.60.40.820">
    <property type="entry name" value="Transcription factor, T-box"/>
    <property type="match status" value="1"/>
</dbReference>
<feature type="compositionally biased region" description="Basic and acidic residues" evidence="6">
    <location>
        <begin position="1"/>
        <end position="11"/>
    </location>
</feature>
<evidence type="ECO:0000256" key="2">
    <source>
        <dbReference type="ARBA" id="ARBA00023125"/>
    </source>
</evidence>
<comment type="caution">
    <text evidence="5">Lacks conserved residue(s) required for the propagation of feature annotation.</text>
</comment>
<dbReference type="OrthoDB" id="6485030at2759"/>
<dbReference type="SUPFAM" id="SSF49417">
    <property type="entry name" value="p53-like transcription factors"/>
    <property type="match status" value="1"/>
</dbReference>
<dbReference type="VEuPathDB" id="VectorBase:LOC119169388"/>
<dbReference type="PROSITE" id="PS50252">
    <property type="entry name" value="TBOX_3"/>
    <property type="match status" value="1"/>
</dbReference>
<comment type="subcellular location">
    <subcellularLocation>
        <location evidence="5">Nucleus</location>
    </subcellularLocation>
</comment>
<feature type="region of interest" description="Disordered" evidence="6">
    <location>
        <begin position="1"/>
        <end position="28"/>
    </location>
</feature>
<sequence length="213" mass="23763">MPSDHADEVHDWVGWPTFPPKGDGDRQQRPIVMTKVPQVTHVNRHEFLPKMELQMNTQGRFIQPAPSFRLTNLMDDLQYTIWLTFTELHGGACGQCQLPHILSRRLSVTGAASESAVVRVLRRAAGQFTHPESPRPGSFWKGKVVSFARLKLFSNDGIIRHPPPITLKSSTTYRIQVNIGVVNDSGHILSATVVRQFVGGIFFAVVQTAKKSS</sequence>
<proteinExistence type="predicted"/>
<keyword evidence="4 5" id="KW-0539">Nucleus</keyword>
<dbReference type="InterPro" id="IPR046360">
    <property type="entry name" value="T-box_DNA-bd"/>
</dbReference>
<evidence type="ECO:0000256" key="3">
    <source>
        <dbReference type="ARBA" id="ARBA00023163"/>
    </source>
</evidence>
<feature type="domain" description="T-box" evidence="7">
    <location>
        <begin position="52"/>
        <end position="213"/>
    </location>
</feature>
<keyword evidence="2 5" id="KW-0238">DNA-binding</keyword>
<dbReference type="GO" id="GO:0003700">
    <property type="term" value="F:DNA-binding transcription factor activity"/>
    <property type="evidence" value="ECO:0007669"/>
    <property type="project" value="InterPro"/>
</dbReference>
<protein>
    <submittedName>
        <fullName evidence="8">Protein ovary overexpressed</fullName>
    </submittedName>
</protein>
<evidence type="ECO:0000256" key="6">
    <source>
        <dbReference type="SAM" id="MobiDB-lite"/>
    </source>
</evidence>
<accession>A0A6M2D4K1</accession>
<evidence type="ECO:0000256" key="4">
    <source>
        <dbReference type="ARBA" id="ARBA00023242"/>
    </source>
</evidence>
<keyword evidence="3" id="KW-0804">Transcription</keyword>
<dbReference type="GO" id="GO:0003677">
    <property type="term" value="F:DNA binding"/>
    <property type="evidence" value="ECO:0007669"/>
    <property type="project" value="UniProtKB-UniRule"/>
</dbReference>
<dbReference type="GO" id="GO:0006357">
    <property type="term" value="P:regulation of transcription by RNA polymerase II"/>
    <property type="evidence" value="ECO:0007669"/>
    <property type="project" value="UniProtKB-ARBA"/>
</dbReference>
<dbReference type="GO" id="GO:0045893">
    <property type="term" value="P:positive regulation of DNA-templated transcription"/>
    <property type="evidence" value="ECO:0007669"/>
    <property type="project" value="InterPro"/>
</dbReference>
<evidence type="ECO:0000313" key="8">
    <source>
        <dbReference type="EMBL" id="NOV40630.1"/>
    </source>
</evidence>
<evidence type="ECO:0000256" key="1">
    <source>
        <dbReference type="ARBA" id="ARBA00023015"/>
    </source>
</evidence>
<dbReference type="InterPro" id="IPR036960">
    <property type="entry name" value="T-box_sf"/>
</dbReference>
<evidence type="ECO:0000256" key="5">
    <source>
        <dbReference type="PROSITE-ProRule" id="PRU00201"/>
    </source>
</evidence>
<name>A0A6M2D4K1_RHIMP</name>
<organism evidence="8">
    <name type="scientific">Rhipicephalus microplus</name>
    <name type="common">Cattle tick</name>
    <name type="synonym">Boophilus microplus</name>
    <dbReference type="NCBI Taxonomy" id="6941"/>
    <lineage>
        <taxon>Eukaryota</taxon>
        <taxon>Metazoa</taxon>
        <taxon>Ecdysozoa</taxon>
        <taxon>Arthropoda</taxon>
        <taxon>Chelicerata</taxon>
        <taxon>Arachnida</taxon>
        <taxon>Acari</taxon>
        <taxon>Parasitiformes</taxon>
        <taxon>Ixodida</taxon>
        <taxon>Ixodoidea</taxon>
        <taxon>Ixodidae</taxon>
        <taxon>Rhipicephalinae</taxon>
        <taxon>Rhipicephalus</taxon>
        <taxon>Boophilus</taxon>
    </lineage>
</organism>
<dbReference type="EMBL" id="GHWJ01007893">
    <property type="protein sequence ID" value="NOV40630.1"/>
    <property type="molecule type" value="Transcribed_RNA"/>
</dbReference>